<dbReference type="InterPro" id="IPR004087">
    <property type="entry name" value="KH_dom"/>
</dbReference>
<reference evidence="11" key="2">
    <citation type="submission" date="2020-09" db="EMBL/GenBank/DDBJ databases">
        <authorList>
            <person name="Sun Q."/>
            <person name="Ohkuma M."/>
        </authorList>
    </citation>
    <scope>NUCLEOTIDE SEQUENCE</scope>
    <source>
        <strain evidence="11">JCM 11219</strain>
    </source>
</reference>
<proteinExistence type="inferred from homology"/>
<dbReference type="SUPFAM" id="SSF54821">
    <property type="entry name" value="Ribosomal protein S3 C-terminal domain"/>
    <property type="match status" value="1"/>
</dbReference>
<dbReference type="InterPro" id="IPR015946">
    <property type="entry name" value="KH_dom-like_a/b"/>
</dbReference>
<dbReference type="Proteomes" id="UP001060771">
    <property type="component" value="Chromosome"/>
</dbReference>
<dbReference type="Gene3D" id="3.30.300.20">
    <property type="match status" value="1"/>
</dbReference>
<dbReference type="InterPro" id="IPR018280">
    <property type="entry name" value="Ribosomal_uS3_CS"/>
</dbReference>
<evidence type="ECO:0000256" key="6">
    <source>
        <dbReference type="HAMAP-Rule" id="MF_01309"/>
    </source>
</evidence>
<evidence type="ECO:0000313" key="10">
    <source>
        <dbReference type="EMBL" id="BDR92609.1"/>
    </source>
</evidence>
<comment type="function">
    <text evidence="6">Binds the lower part of the 30S subunit head.</text>
</comment>
<dbReference type="PANTHER" id="PTHR11760">
    <property type="entry name" value="30S/40S RIBOSOMAL PROTEIN S3"/>
    <property type="match status" value="1"/>
</dbReference>
<dbReference type="SUPFAM" id="SSF54814">
    <property type="entry name" value="Prokaryotic type KH domain (KH-domain type II)"/>
    <property type="match status" value="1"/>
</dbReference>
<dbReference type="AlphaFoldDB" id="A0A830E387"/>
<reference evidence="11" key="1">
    <citation type="journal article" date="2014" name="Int. J. Syst. Evol. Microbiol.">
        <title>Complete genome sequence of Corynebacterium casei LMG S-19264T (=DSM 44701T), isolated from a smear-ripened cheese.</title>
        <authorList>
            <consortium name="US DOE Joint Genome Institute (JGI-PGF)"/>
            <person name="Walter F."/>
            <person name="Albersmeier A."/>
            <person name="Kalinowski J."/>
            <person name="Ruckert C."/>
        </authorList>
    </citation>
    <scope>NUCLEOTIDE SEQUENCE</scope>
    <source>
        <strain evidence="11">JCM 11219</strain>
    </source>
</reference>
<evidence type="ECO:0000256" key="2">
    <source>
        <dbReference type="ARBA" id="ARBA00022730"/>
    </source>
</evidence>
<feature type="region of interest" description="Disordered" evidence="8">
    <location>
        <begin position="204"/>
        <end position="228"/>
    </location>
</feature>
<evidence type="ECO:0000256" key="7">
    <source>
        <dbReference type="RuleBase" id="RU003624"/>
    </source>
</evidence>
<dbReference type="Pfam" id="PF00189">
    <property type="entry name" value="Ribosomal_S3_C"/>
    <property type="match status" value="1"/>
</dbReference>
<dbReference type="HAMAP" id="MF_01309_A">
    <property type="entry name" value="Ribosomal_uS3_A"/>
    <property type="match status" value="1"/>
</dbReference>
<evidence type="ECO:0000256" key="4">
    <source>
        <dbReference type="ARBA" id="ARBA00022980"/>
    </source>
</evidence>
<dbReference type="NCBIfam" id="TIGR01008">
    <property type="entry name" value="uS3_euk_arch"/>
    <property type="match status" value="1"/>
</dbReference>
<evidence type="ECO:0000313" key="11">
    <source>
        <dbReference type="EMBL" id="GGI82546.1"/>
    </source>
</evidence>
<dbReference type="GeneID" id="76207248"/>
<dbReference type="InterPro" id="IPR057258">
    <property type="entry name" value="Ribosomal_uS3"/>
</dbReference>
<dbReference type="Pfam" id="PF07650">
    <property type="entry name" value="KH_2"/>
    <property type="match status" value="1"/>
</dbReference>
<gene>
    <name evidence="6" type="primary">rps3</name>
    <name evidence="11" type="ORF">GCM10007112_19130</name>
    <name evidence="10" type="ORF">Vsou_17020</name>
</gene>
<evidence type="ECO:0000259" key="9">
    <source>
        <dbReference type="PROSITE" id="PS50823"/>
    </source>
</evidence>
<dbReference type="PROSITE" id="PS00548">
    <property type="entry name" value="RIBOSOMAL_S3"/>
    <property type="match status" value="1"/>
</dbReference>
<dbReference type="InterPro" id="IPR001351">
    <property type="entry name" value="Ribosomal_uS3_C"/>
</dbReference>
<dbReference type="Gene3D" id="3.30.1140.32">
    <property type="entry name" value="Ribosomal protein S3, C-terminal domain"/>
    <property type="match status" value="1"/>
</dbReference>
<protein>
    <recommendedName>
        <fullName evidence="6">Small ribosomal subunit protein uS3</fullName>
    </recommendedName>
</protein>
<keyword evidence="5 6" id="KW-0687">Ribonucleoprotein</keyword>
<dbReference type="SMART" id="SM00322">
    <property type="entry name" value="KH"/>
    <property type="match status" value="1"/>
</dbReference>
<keyword evidence="4 6" id="KW-0689">Ribosomal protein</keyword>
<dbReference type="GO" id="GO:0022627">
    <property type="term" value="C:cytosolic small ribosomal subunit"/>
    <property type="evidence" value="ECO:0007669"/>
    <property type="project" value="UniProtKB-UniRule"/>
</dbReference>
<comment type="subunit">
    <text evidence="6">Part of the 30S ribosomal subunit.</text>
</comment>
<dbReference type="EMBL" id="AP026830">
    <property type="protein sequence ID" value="BDR92609.1"/>
    <property type="molecule type" value="Genomic_DNA"/>
</dbReference>
<evidence type="ECO:0000256" key="5">
    <source>
        <dbReference type="ARBA" id="ARBA00023274"/>
    </source>
</evidence>
<feature type="compositionally biased region" description="Gly residues" evidence="8">
    <location>
        <begin position="217"/>
        <end position="228"/>
    </location>
</feature>
<evidence type="ECO:0000313" key="12">
    <source>
        <dbReference type="Proteomes" id="UP000657075"/>
    </source>
</evidence>
<dbReference type="OrthoDB" id="9126at2157"/>
<organism evidence="11 12">
    <name type="scientific">Vulcanisaeta souniana JCM 11219</name>
    <dbReference type="NCBI Taxonomy" id="1293586"/>
    <lineage>
        <taxon>Archaea</taxon>
        <taxon>Thermoproteota</taxon>
        <taxon>Thermoprotei</taxon>
        <taxon>Thermoproteales</taxon>
        <taxon>Thermoproteaceae</taxon>
        <taxon>Vulcanisaeta</taxon>
    </lineage>
</organism>
<reference evidence="10" key="4">
    <citation type="journal article" date="2023" name="Microbiol. Resour. Announc.">
        <title>Complete Genome Sequence of Vulcanisaeta souniana Strain IC-059, a Hyperthermophilic Archaeon Isolated from Hot Spring Water in Japan.</title>
        <authorList>
            <person name="Kato S."/>
            <person name="Itoh T."/>
            <person name="Wu L."/>
            <person name="Ma J."/>
            <person name="Ohkuma M."/>
        </authorList>
    </citation>
    <scope>NUCLEOTIDE SEQUENCE</scope>
    <source>
        <strain evidence="10">JCM 11219</strain>
    </source>
</reference>
<dbReference type="CDD" id="cd02411">
    <property type="entry name" value="KH-II_30S_S3_arch"/>
    <property type="match status" value="1"/>
</dbReference>
<dbReference type="PROSITE" id="PS50823">
    <property type="entry name" value="KH_TYPE_2"/>
    <property type="match status" value="1"/>
</dbReference>
<dbReference type="InterPro" id="IPR009019">
    <property type="entry name" value="KH_sf_prok-type"/>
</dbReference>
<feature type="domain" description="KH type-2" evidence="9">
    <location>
        <begin position="24"/>
        <end position="93"/>
    </location>
</feature>
<dbReference type="InterPro" id="IPR027488">
    <property type="entry name" value="Ribosomal_uS3_arc"/>
</dbReference>
<dbReference type="GO" id="GO:0003735">
    <property type="term" value="F:structural constituent of ribosome"/>
    <property type="evidence" value="ECO:0007669"/>
    <property type="project" value="UniProtKB-UniRule"/>
</dbReference>
<keyword evidence="2 6" id="KW-0699">rRNA-binding</keyword>
<dbReference type="Proteomes" id="UP000657075">
    <property type="component" value="Unassembled WGS sequence"/>
</dbReference>
<evidence type="ECO:0000313" key="13">
    <source>
        <dbReference type="Proteomes" id="UP001060771"/>
    </source>
</evidence>
<dbReference type="InterPro" id="IPR004044">
    <property type="entry name" value="KH_dom_type_2"/>
</dbReference>
<evidence type="ECO:0000256" key="8">
    <source>
        <dbReference type="SAM" id="MobiDB-lite"/>
    </source>
</evidence>
<evidence type="ECO:0000256" key="1">
    <source>
        <dbReference type="ARBA" id="ARBA00010761"/>
    </source>
</evidence>
<keyword evidence="13" id="KW-1185">Reference proteome</keyword>
<name>A0A830E387_9CREN</name>
<dbReference type="EMBL" id="BMNM01000009">
    <property type="protein sequence ID" value="GGI82546.1"/>
    <property type="molecule type" value="Genomic_DNA"/>
</dbReference>
<dbReference type="InterPro" id="IPR005703">
    <property type="entry name" value="Ribosomal_uS3_euk/arc"/>
</dbReference>
<dbReference type="GO" id="GO:0019843">
    <property type="term" value="F:rRNA binding"/>
    <property type="evidence" value="ECO:0007669"/>
    <property type="project" value="UniProtKB-UniRule"/>
</dbReference>
<evidence type="ECO:0000256" key="3">
    <source>
        <dbReference type="ARBA" id="ARBA00022884"/>
    </source>
</evidence>
<dbReference type="InterPro" id="IPR036419">
    <property type="entry name" value="Ribosomal_S3_C_sf"/>
</dbReference>
<sequence length="228" mass="25742">MSQSQKRVPVYKKILQDRIKEWMVKEFLNYRLAKQGYVDSDVLKTPLGTRIIIYAERPNRVIGRKGVIVKELTELLSRKLEVENPIIDVTPIQNPELNPKIIANRIAWAMTKGVKFRRAGMIAVRQIMDGGARGTEIKISGKLTSERSRFEKYVFGVVYKNGYDAKSKVQRFVGQVLLKPGLYGIEVRITPPIRVSDEFQIKPPTREAIAETQAQQAGGGEGGEQAET</sequence>
<dbReference type="PANTHER" id="PTHR11760:SF32">
    <property type="entry name" value="SMALL RIBOSOMAL SUBUNIT PROTEIN US3"/>
    <property type="match status" value="1"/>
</dbReference>
<reference evidence="13" key="3">
    <citation type="submission" date="2022-09" db="EMBL/GenBank/DDBJ databases">
        <title>Complete genome sequence of Vulcanisaeta souniana.</title>
        <authorList>
            <person name="Kato S."/>
            <person name="Itoh T."/>
            <person name="Ohkuma M."/>
        </authorList>
    </citation>
    <scope>NUCLEOTIDE SEQUENCE [LARGE SCALE GENOMIC DNA]</scope>
    <source>
        <strain evidence="13">JCM 11219</strain>
    </source>
</reference>
<comment type="similarity">
    <text evidence="1 6 7">Belongs to the universal ribosomal protein uS3 family.</text>
</comment>
<dbReference type="GO" id="GO:0006412">
    <property type="term" value="P:translation"/>
    <property type="evidence" value="ECO:0007669"/>
    <property type="project" value="UniProtKB-UniRule"/>
</dbReference>
<keyword evidence="3 6" id="KW-0694">RNA-binding</keyword>
<dbReference type="RefSeq" id="WP_188603735.1">
    <property type="nucleotide sequence ID" value="NZ_AP026830.1"/>
</dbReference>
<dbReference type="NCBIfam" id="NF003219">
    <property type="entry name" value="PRK04191.1"/>
    <property type="match status" value="1"/>
</dbReference>
<accession>A0A830E387</accession>